<dbReference type="EMBL" id="JBHUDX010000030">
    <property type="protein sequence ID" value="MFD1659123.1"/>
    <property type="molecule type" value="Genomic_DNA"/>
</dbReference>
<organism evidence="3 4">
    <name type="scientific">Streptomyces caeni</name>
    <dbReference type="NCBI Taxonomy" id="2307231"/>
    <lineage>
        <taxon>Bacteria</taxon>
        <taxon>Bacillati</taxon>
        <taxon>Actinomycetota</taxon>
        <taxon>Actinomycetes</taxon>
        <taxon>Kitasatosporales</taxon>
        <taxon>Streptomycetaceae</taxon>
        <taxon>Streptomyces</taxon>
    </lineage>
</organism>
<dbReference type="InterPro" id="IPR045337">
    <property type="entry name" value="MmgE_PrpD_C"/>
</dbReference>
<name>A0ABW4IRB5_9ACTN</name>
<accession>A0ABW4IRB5</accession>
<feature type="compositionally biased region" description="Basic and acidic residues" evidence="1">
    <location>
        <begin position="67"/>
        <end position="83"/>
    </location>
</feature>
<dbReference type="Pfam" id="PF19305">
    <property type="entry name" value="MmgE_PrpD_C"/>
    <property type="match status" value="1"/>
</dbReference>
<reference evidence="4" key="1">
    <citation type="journal article" date="2019" name="Int. J. Syst. Evol. Microbiol.">
        <title>The Global Catalogue of Microorganisms (GCM) 10K type strain sequencing project: providing services to taxonomists for standard genome sequencing and annotation.</title>
        <authorList>
            <consortium name="The Broad Institute Genomics Platform"/>
            <consortium name="The Broad Institute Genome Sequencing Center for Infectious Disease"/>
            <person name="Wu L."/>
            <person name="Ma J."/>
        </authorList>
    </citation>
    <scope>NUCLEOTIDE SEQUENCE [LARGE SCALE GENOMIC DNA]</scope>
    <source>
        <strain evidence="4">CGMCC 1.12470</strain>
    </source>
</reference>
<evidence type="ECO:0000259" key="2">
    <source>
        <dbReference type="Pfam" id="PF19305"/>
    </source>
</evidence>
<evidence type="ECO:0000313" key="4">
    <source>
        <dbReference type="Proteomes" id="UP001597261"/>
    </source>
</evidence>
<dbReference type="RefSeq" id="WP_381081908.1">
    <property type="nucleotide sequence ID" value="NZ_JBHUDX010000030.1"/>
</dbReference>
<dbReference type="Proteomes" id="UP001597261">
    <property type="component" value="Unassembled WGS sequence"/>
</dbReference>
<evidence type="ECO:0000313" key="3">
    <source>
        <dbReference type="EMBL" id="MFD1659123.1"/>
    </source>
</evidence>
<comment type="caution">
    <text evidence="3">The sequence shown here is derived from an EMBL/GenBank/DDBJ whole genome shotgun (WGS) entry which is preliminary data.</text>
</comment>
<keyword evidence="4" id="KW-1185">Reference proteome</keyword>
<evidence type="ECO:0000256" key="1">
    <source>
        <dbReference type="SAM" id="MobiDB-lite"/>
    </source>
</evidence>
<feature type="domain" description="MmgE/PrpD C-terminal" evidence="2">
    <location>
        <begin position="7"/>
        <end position="93"/>
    </location>
</feature>
<protein>
    <recommendedName>
        <fullName evidence="2">MmgE/PrpD C-terminal domain-containing protein</fullName>
    </recommendedName>
</protein>
<dbReference type="SUPFAM" id="SSF103378">
    <property type="entry name" value="2-methylcitrate dehydratase PrpD"/>
    <property type="match status" value="1"/>
</dbReference>
<sequence>MRGRTRSLPCCAATALLEPAEYSDFDAERARDPQLRWPVERNDVREDSAMTQKFPSATPCRISVTLRDGEAVRRERDFSRGDPHGPPSDDDVSEDRLGTSAIRRPRRAAAQSSPACGTWRGPKTLACDACPPPVGVNHPHGLRRDLRVTERTRTRGHLGEAVPCRGAGRM</sequence>
<feature type="region of interest" description="Disordered" evidence="1">
    <location>
        <begin position="38"/>
        <end position="117"/>
    </location>
</feature>
<gene>
    <name evidence="3" type="ORF">ACFSL4_13110</name>
</gene>
<dbReference type="Gene3D" id="3.30.1330.120">
    <property type="entry name" value="2-methylcitrate dehydratase PrpD"/>
    <property type="match status" value="1"/>
</dbReference>
<dbReference type="InterPro" id="IPR036148">
    <property type="entry name" value="MmgE/PrpD_sf"/>
</dbReference>
<dbReference type="InterPro" id="IPR042188">
    <property type="entry name" value="MmgE/PrpD_sf_2"/>
</dbReference>
<proteinExistence type="predicted"/>
<feature type="compositionally biased region" description="Basic and acidic residues" evidence="1">
    <location>
        <begin position="38"/>
        <end position="48"/>
    </location>
</feature>